<feature type="DNA-binding region" description="OmpR/PhoB-type" evidence="7">
    <location>
        <begin position="141"/>
        <end position="239"/>
    </location>
</feature>
<dbReference type="Pfam" id="PF00486">
    <property type="entry name" value="Trans_reg_C"/>
    <property type="match status" value="1"/>
</dbReference>
<comment type="caution">
    <text evidence="6">Lacks conserved residue(s) required for the propagation of feature annotation.</text>
</comment>
<keyword evidence="5" id="KW-0804">Transcription</keyword>
<comment type="caution">
    <text evidence="10">The sequence shown here is derived from an EMBL/GenBank/DDBJ whole genome shotgun (WGS) entry which is preliminary data.</text>
</comment>
<evidence type="ECO:0000256" key="2">
    <source>
        <dbReference type="ARBA" id="ARBA00023012"/>
    </source>
</evidence>
<name>A0ABT1DCN1_9PROT</name>
<keyword evidence="1" id="KW-0597">Phosphoprotein</keyword>
<proteinExistence type="predicted"/>
<dbReference type="InterPro" id="IPR016032">
    <property type="entry name" value="Sig_transdc_resp-reg_C-effctor"/>
</dbReference>
<feature type="domain" description="OmpR/PhoB-type" evidence="9">
    <location>
        <begin position="141"/>
        <end position="239"/>
    </location>
</feature>
<dbReference type="Proteomes" id="UP001523392">
    <property type="component" value="Unassembled WGS sequence"/>
</dbReference>
<dbReference type="PROSITE" id="PS51755">
    <property type="entry name" value="OMPR_PHOB"/>
    <property type="match status" value="1"/>
</dbReference>
<dbReference type="SUPFAM" id="SSF46894">
    <property type="entry name" value="C-terminal effector domain of the bipartite response regulators"/>
    <property type="match status" value="1"/>
</dbReference>
<dbReference type="PROSITE" id="PS50110">
    <property type="entry name" value="RESPONSE_REGULATORY"/>
    <property type="match status" value="1"/>
</dbReference>
<dbReference type="Gene3D" id="1.10.10.10">
    <property type="entry name" value="Winged helix-like DNA-binding domain superfamily/Winged helix DNA-binding domain"/>
    <property type="match status" value="1"/>
</dbReference>
<evidence type="ECO:0000313" key="10">
    <source>
        <dbReference type="EMBL" id="MCO6418975.1"/>
    </source>
</evidence>
<protein>
    <submittedName>
        <fullName evidence="10">Response regulator transcription factor</fullName>
    </submittedName>
</protein>
<dbReference type="PANTHER" id="PTHR48111:SF1">
    <property type="entry name" value="TWO-COMPONENT RESPONSE REGULATOR ORR33"/>
    <property type="match status" value="1"/>
</dbReference>
<dbReference type="SUPFAM" id="SSF52172">
    <property type="entry name" value="CheY-like"/>
    <property type="match status" value="1"/>
</dbReference>
<keyword evidence="3" id="KW-0805">Transcription regulation</keyword>
<keyword evidence="2" id="KW-0902">Two-component regulatory system</keyword>
<sequence length="250" mass="27196">MAAREHMQREGGMGQFGVAIIEADGQFGRPLAKFLADHGFLPELHQDAVALFPRLATRPPQAVLLGCEGEPSATLQTLRRIREMSIVPCLILSGQADDISEILALEAGADGLLDRATPHRALLARLTAVLRRGDWGAVETVPALSVGGWKLIPERRQLLRPDGSECALTTAEFDLMQILAESMGKPVSRDLIAARVFKRPFRAEDRTVDNLVLRLRRKLGPTQQDSIKTIRGAGYLFAGFIGSATRVAVA</sequence>
<keyword evidence="4 7" id="KW-0238">DNA-binding</keyword>
<dbReference type="InterPro" id="IPR001867">
    <property type="entry name" value="OmpR/PhoB-type_DNA-bd"/>
</dbReference>
<evidence type="ECO:0000259" key="8">
    <source>
        <dbReference type="PROSITE" id="PS50110"/>
    </source>
</evidence>
<dbReference type="CDD" id="cd00383">
    <property type="entry name" value="trans_reg_C"/>
    <property type="match status" value="1"/>
</dbReference>
<keyword evidence="11" id="KW-1185">Reference proteome</keyword>
<reference evidence="10 11" key="1">
    <citation type="submission" date="2021-12" db="EMBL/GenBank/DDBJ databases">
        <title>Siccirubricoccus leaddurans sp. nov., a high concentration Zn2+ tolerance bacterium.</title>
        <authorList>
            <person name="Cao Y."/>
        </authorList>
    </citation>
    <scope>NUCLEOTIDE SEQUENCE [LARGE SCALE GENOMIC DNA]</scope>
    <source>
        <strain evidence="10 11">KC 17139</strain>
    </source>
</reference>
<evidence type="ECO:0000256" key="6">
    <source>
        <dbReference type="PROSITE-ProRule" id="PRU00169"/>
    </source>
</evidence>
<feature type="domain" description="Response regulatory" evidence="8">
    <location>
        <begin position="17"/>
        <end position="130"/>
    </location>
</feature>
<dbReference type="InterPro" id="IPR001789">
    <property type="entry name" value="Sig_transdc_resp-reg_receiver"/>
</dbReference>
<dbReference type="EMBL" id="JAFIRR010000161">
    <property type="protein sequence ID" value="MCO6418975.1"/>
    <property type="molecule type" value="Genomic_DNA"/>
</dbReference>
<dbReference type="InterPro" id="IPR011006">
    <property type="entry name" value="CheY-like_superfamily"/>
</dbReference>
<dbReference type="SMART" id="SM00862">
    <property type="entry name" value="Trans_reg_C"/>
    <property type="match status" value="1"/>
</dbReference>
<evidence type="ECO:0000259" key="9">
    <source>
        <dbReference type="PROSITE" id="PS51755"/>
    </source>
</evidence>
<evidence type="ECO:0000256" key="7">
    <source>
        <dbReference type="PROSITE-ProRule" id="PRU01091"/>
    </source>
</evidence>
<evidence type="ECO:0000256" key="4">
    <source>
        <dbReference type="ARBA" id="ARBA00023125"/>
    </source>
</evidence>
<gene>
    <name evidence="10" type="ORF">JYK14_22850</name>
</gene>
<evidence type="ECO:0000256" key="1">
    <source>
        <dbReference type="ARBA" id="ARBA00022553"/>
    </source>
</evidence>
<organism evidence="10 11">
    <name type="scientific">Siccirubricoccus soli</name>
    <dbReference type="NCBI Taxonomy" id="2899147"/>
    <lineage>
        <taxon>Bacteria</taxon>
        <taxon>Pseudomonadati</taxon>
        <taxon>Pseudomonadota</taxon>
        <taxon>Alphaproteobacteria</taxon>
        <taxon>Acetobacterales</taxon>
        <taxon>Roseomonadaceae</taxon>
        <taxon>Siccirubricoccus</taxon>
    </lineage>
</organism>
<evidence type="ECO:0000256" key="3">
    <source>
        <dbReference type="ARBA" id="ARBA00023015"/>
    </source>
</evidence>
<accession>A0ABT1DCN1</accession>
<evidence type="ECO:0000313" key="11">
    <source>
        <dbReference type="Proteomes" id="UP001523392"/>
    </source>
</evidence>
<dbReference type="Gene3D" id="3.40.50.2300">
    <property type="match status" value="1"/>
</dbReference>
<dbReference type="InterPro" id="IPR039420">
    <property type="entry name" value="WalR-like"/>
</dbReference>
<evidence type="ECO:0000256" key="5">
    <source>
        <dbReference type="ARBA" id="ARBA00023163"/>
    </source>
</evidence>
<dbReference type="PANTHER" id="PTHR48111">
    <property type="entry name" value="REGULATOR OF RPOS"/>
    <property type="match status" value="1"/>
</dbReference>
<dbReference type="InterPro" id="IPR036388">
    <property type="entry name" value="WH-like_DNA-bd_sf"/>
</dbReference>